<sequence>MKTRHCLICRTIGKPMRQITDTLLRPHYNQNYPQPVPKDIDLGRYTIYRCPKCLLEWADPMAPGSNPYYTWLTRHPGYYPKDRWEWQLVFQLIPKSKHTTLLEVGCGSGKFLSYCLDHGIKATGIDTTKESVVAAKEQKLNAVCLSLEQYCKSTTKKYDYIVAFHLLEHVSDPVGLIKQMTSLLKPNGRIFLSTPYITANFQSQWFDYLNYPPHHLTRWNIASYRRLAKLLHLELKAYMPLAARRTPYQRLINQLKLTAAGPALLPTLTRSRFARFLLAHPSVIVREIFAEVSRERIDLNLPTKQNQLKSQKADYVILIELSSP</sequence>
<accession>A0A1F5FFP9</accession>
<reference evidence="1 2" key="1">
    <citation type="journal article" date="2016" name="Nat. Commun.">
        <title>Thousands of microbial genomes shed light on interconnected biogeochemical processes in an aquifer system.</title>
        <authorList>
            <person name="Anantharaman K."/>
            <person name="Brown C.T."/>
            <person name="Hug L.A."/>
            <person name="Sharon I."/>
            <person name="Castelle C.J."/>
            <person name="Probst A.J."/>
            <person name="Thomas B.C."/>
            <person name="Singh A."/>
            <person name="Wilkins M.J."/>
            <person name="Karaoz U."/>
            <person name="Brodie E.L."/>
            <person name="Williams K.H."/>
            <person name="Hubbard S.S."/>
            <person name="Banfield J.F."/>
        </authorList>
    </citation>
    <scope>NUCLEOTIDE SEQUENCE [LARGE SCALE GENOMIC DNA]</scope>
</reference>
<dbReference type="PANTHER" id="PTHR43861">
    <property type="entry name" value="TRANS-ACONITATE 2-METHYLTRANSFERASE-RELATED"/>
    <property type="match status" value="1"/>
</dbReference>
<evidence type="ECO:0000313" key="2">
    <source>
        <dbReference type="Proteomes" id="UP000176682"/>
    </source>
</evidence>
<dbReference type="Gene3D" id="3.40.50.150">
    <property type="entry name" value="Vaccinia Virus protein VP39"/>
    <property type="match status" value="1"/>
</dbReference>
<dbReference type="Pfam" id="PF13489">
    <property type="entry name" value="Methyltransf_23"/>
    <property type="match status" value="1"/>
</dbReference>
<evidence type="ECO:0008006" key="3">
    <source>
        <dbReference type="Google" id="ProtNLM"/>
    </source>
</evidence>
<dbReference type="CDD" id="cd02440">
    <property type="entry name" value="AdoMet_MTases"/>
    <property type="match status" value="1"/>
</dbReference>
<proteinExistence type="predicted"/>
<organism evidence="1 2">
    <name type="scientific">Candidatus Collierbacteria bacterium RIFOXYB1_FULL_49_13</name>
    <dbReference type="NCBI Taxonomy" id="1817728"/>
    <lineage>
        <taxon>Bacteria</taxon>
        <taxon>Candidatus Collieribacteriota</taxon>
    </lineage>
</organism>
<dbReference type="SUPFAM" id="SSF53335">
    <property type="entry name" value="S-adenosyl-L-methionine-dependent methyltransferases"/>
    <property type="match status" value="1"/>
</dbReference>
<dbReference type="PANTHER" id="PTHR43861:SF6">
    <property type="entry name" value="METHYLTRANSFERASE TYPE 11"/>
    <property type="match status" value="1"/>
</dbReference>
<name>A0A1F5FFP9_9BACT</name>
<dbReference type="EMBL" id="MFAM01000047">
    <property type="protein sequence ID" value="OGD78423.1"/>
    <property type="molecule type" value="Genomic_DNA"/>
</dbReference>
<gene>
    <name evidence="1" type="ORF">A2368_01220</name>
</gene>
<evidence type="ECO:0000313" key="1">
    <source>
        <dbReference type="EMBL" id="OGD78423.1"/>
    </source>
</evidence>
<dbReference type="InterPro" id="IPR029063">
    <property type="entry name" value="SAM-dependent_MTases_sf"/>
</dbReference>
<dbReference type="AlphaFoldDB" id="A0A1F5FFP9"/>
<comment type="caution">
    <text evidence="1">The sequence shown here is derived from an EMBL/GenBank/DDBJ whole genome shotgun (WGS) entry which is preliminary data.</text>
</comment>
<protein>
    <recommendedName>
        <fullName evidence="3">Methyltransferase type 11 domain-containing protein</fullName>
    </recommendedName>
</protein>
<dbReference type="Proteomes" id="UP000176682">
    <property type="component" value="Unassembled WGS sequence"/>
</dbReference>